<evidence type="ECO:0000256" key="6">
    <source>
        <dbReference type="ARBA" id="ARBA00023136"/>
    </source>
</evidence>
<dbReference type="PANTHER" id="PTHR30465">
    <property type="entry name" value="INNER MEMBRANE ABC TRANSPORTER"/>
    <property type="match status" value="1"/>
</dbReference>
<reference evidence="9" key="1">
    <citation type="submission" date="2019-06" db="EMBL/GenBank/DDBJ databases">
        <title>Mycoplasma neophronis type strain whole genome sequence.</title>
        <authorList>
            <person name="Spergser J."/>
        </authorList>
    </citation>
    <scope>NUCLEOTIDE SEQUENCE [LARGE SCALE GENOMIC DNA]</scope>
    <source>
        <strain evidence="9">DSM 24097</strain>
    </source>
</reference>
<keyword evidence="5 7" id="KW-1133">Transmembrane helix</keyword>
<feature type="domain" description="ABC transmembrane type-1" evidence="8">
    <location>
        <begin position="92"/>
        <end position="294"/>
    </location>
</feature>
<dbReference type="InterPro" id="IPR035906">
    <property type="entry name" value="MetI-like_sf"/>
</dbReference>
<comment type="similarity">
    <text evidence="7">Belongs to the binding-protein-dependent transport system permease family.</text>
</comment>
<feature type="transmembrane region" description="Helical" evidence="7">
    <location>
        <begin position="272"/>
        <end position="290"/>
    </location>
</feature>
<keyword evidence="10" id="KW-1185">Reference proteome</keyword>
<feature type="transmembrane region" description="Helical" evidence="7">
    <location>
        <begin position="12"/>
        <end position="35"/>
    </location>
</feature>
<gene>
    <name evidence="9" type="ORF">FJR74_02700</name>
</gene>
<evidence type="ECO:0000259" key="8">
    <source>
        <dbReference type="PROSITE" id="PS50928"/>
    </source>
</evidence>
<dbReference type="Proteomes" id="UP000316851">
    <property type="component" value="Unassembled WGS sequence"/>
</dbReference>
<dbReference type="PROSITE" id="PS50928">
    <property type="entry name" value="ABC_TM1"/>
    <property type="match status" value="1"/>
</dbReference>
<name>A0ABY2YZE7_9BACT</name>
<evidence type="ECO:0000313" key="9">
    <source>
        <dbReference type="EMBL" id="TPR53398.1"/>
    </source>
</evidence>
<evidence type="ECO:0000256" key="4">
    <source>
        <dbReference type="ARBA" id="ARBA00022692"/>
    </source>
</evidence>
<sequence length="320" mass="36656">MTRNNVFSVIKTVIVYFFILFIAITVVFFAINLLIQPQINKNIAVASQIPKNYWTRYTEFLGNFFTFQSGKIYSQELNAANMSIAALYFSQFKWTIAFTLFVFFIGFIIGNLLGIWTGYKYNKTSDFIVNIIVGIIATIPLVILTIIALSSSAFASYPSQFIYDAKYTFISLLIPSIITAFGAISLFHGRSRKIVKEVISSDYYLFGKSLGNSQIKLFKQYIFKNLIIGELQVIIPFYTLLFSTSLIVERIFSIPGQSTFLSYAFSKGEINLIMFYFTFSFFALIIVRFINDLILNKLNPAQATERRIKIIKKKRGVYAR</sequence>
<proteinExistence type="inferred from homology"/>
<dbReference type="SUPFAM" id="SSF161098">
    <property type="entry name" value="MetI-like"/>
    <property type="match status" value="1"/>
</dbReference>
<comment type="caution">
    <text evidence="9">The sequence shown here is derived from an EMBL/GenBank/DDBJ whole genome shotgun (WGS) entry which is preliminary data.</text>
</comment>
<dbReference type="Gene3D" id="1.10.3720.10">
    <property type="entry name" value="MetI-like"/>
    <property type="match status" value="1"/>
</dbReference>
<keyword evidence="6 7" id="KW-0472">Membrane</keyword>
<evidence type="ECO:0000313" key="10">
    <source>
        <dbReference type="Proteomes" id="UP000316851"/>
    </source>
</evidence>
<comment type="subcellular location">
    <subcellularLocation>
        <location evidence="1 7">Cell membrane</location>
        <topology evidence="1 7">Multi-pass membrane protein</topology>
    </subcellularLocation>
</comment>
<evidence type="ECO:0000256" key="3">
    <source>
        <dbReference type="ARBA" id="ARBA00022475"/>
    </source>
</evidence>
<dbReference type="EMBL" id="VHHP01000007">
    <property type="protein sequence ID" value="TPR53398.1"/>
    <property type="molecule type" value="Genomic_DNA"/>
</dbReference>
<evidence type="ECO:0000256" key="2">
    <source>
        <dbReference type="ARBA" id="ARBA00022448"/>
    </source>
</evidence>
<organism evidence="9 10">
    <name type="scientific">Metamycoplasma neophronis</name>
    <dbReference type="NCBI Taxonomy" id="872983"/>
    <lineage>
        <taxon>Bacteria</taxon>
        <taxon>Bacillati</taxon>
        <taxon>Mycoplasmatota</taxon>
        <taxon>Mycoplasmoidales</taxon>
        <taxon>Metamycoplasmataceae</taxon>
        <taxon>Metamycoplasma</taxon>
    </lineage>
</organism>
<accession>A0ABY2YZE7</accession>
<dbReference type="RefSeq" id="WP_140914999.1">
    <property type="nucleotide sequence ID" value="NZ_VHHP01000007.1"/>
</dbReference>
<dbReference type="PANTHER" id="PTHR30465:SF0">
    <property type="entry name" value="OLIGOPEPTIDE TRANSPORT SYSTEM PERMEASE PROTEIN APPB"/>
    <property type="match status" value="1"/>
</dbReference>
<evidence type="ECO:0000256" key="7">
    <source>
        <dbReference type="RuleBase" id="RU363032"/>
    </source>
</evidence>
<feature type="transmembrane region" description="Helical" evidence="7">
    <location>
        <begin position="94"/>
        <end position="115"/>
    </location>
</feature>
<keyword evidence="4 7" id="KW-0812">Transmembrane</keyword>
<dbReference type="CDD" id="cd06261">
    <property type="entry name" value="TM_PBP2"/>
    <property type="match status" value="1"/>
</dbReference>
<dbReference type="InterPro" id="IPR000515">
    <property type="entry name" value="MetI-like"/>
</dbReference>
<dbReference type="Pfam" id="PF00528">
    <property type="entry name" value="BPD_transp_1"/>
    <property type="match status" value="1"/>
</dbReference>
<feature type="transmembrane region" description="Helical" evidence="7">
    <location>
        <begin position="127"/>
        <end position="149"/>
    </location>
</feature>
<feature type="transmembrane region" description="Helical" evidence="7">
    <location>
        <begin position="169"/>
        <end position="187"/>
    </location>
</feature>
<keyword evidence="2 7" id="KW-0813">Transport</keyword>
<evidence type="ECO:0000256" key="1">
    <source>
        <dbReference type="ARBA" id="ARBA00004651"/>
    </source>
</evidence>
<evidence type="ECO:0000256" key="5">
    <source>
        <dbReference type="ARBA" id="ARBA00022989"/>
    </source>
</evidence>
<protein>
    <submittedName>
        <fullName evidence="9">ABC transporter permease</fullName>
    </submittedName>
</protein>
<keyword evidence="3" id="KW-1003">Cell membrane</keyword>
<feature type="transmembrane region" description="Helical" evidence="7">
    <location>
        <begin position="226"/>
        <end position="252"/>
    </location>
</feature>